<comment type="caution">
    <text evidence="5">The sequence shown here is derived from an EMBL/GenBank/DDBJ whole genome shotgun (WGS) entry which is preliminary data.</text>
</comment>
<sequence length="339" mass="35030">MKIKQLLLAAAAVGMIAGLAGCADKKAEAAPEKIRIAMVVKSLGNGFFDAAHQGAKDAAAEIGGVEIIYTGPTTPSAEGQIEIINSLISQKVDAIVVSANDPNALVPIAKKAMQRGIKVISFDSALAPGGRQMQLNPSNPEMIGQKQIEMAAAELNGKGELAILSASAQATNQNLWIGIMKKTLEQPQYAGLKLVATVYGDDQSDKSYREAIGLLRSHPNLKAIIAPTTVGIVAASKAVADEGLVGKVFVTGLGLPSEMAGHVKSGAVREFAIWNPIDLGYAATFAAHQFVAGKAQSGDGAIVSVGRLGAVTLDANGETALGPPFTYNAGNVDQFAKLF</sequence>
<keyword evidence="6" id="KW-1185">Reference proteome</keyword>
<dbReference type="InterPro" id="IPR025997">
    <property type="entry name" value="SBP_2_dom"/>
</dbReference>
<gene>
    <name evidence="5" type="primary">rhaS</name>
    <name evidence="5" type="ORF">FVD38_18095</name>
</gene>
<keyword evidence="3" id="KW-0732">Signal</keyword>
<dbReference type="PANTHER" id="PTHR30036">
    <property type="entry name" value="D-XYLOSE-BINDING PERIPLASMIC PROTEIN"/>
    <property type="match status" value="1"/>
</dbReference>
<dbReference type="EMBL" id="VPFD01000020">
    <property type="protein sequence ID" value="TXF98037.1"/>
    <property type="molecule type" value="Genomic_DNA"/>
</dbReference>
<dbReference type="Pfam" id="PF13407">
    <property type="entry name" value="Peripla_BP_4"/>
    <property type="match status" value="1"/>
</dbReference>
<dbReference type="InterPro" id="IPR050555">
    <property type="entry name" value="Bact_Solute-Bind_Prot2"/>
</dbReference>
<dbReference type="SUPFAM" id="SSF53822">
    <property type="entry name" value="Periplasmic binding protein-like I"/>
    <property type="match status" value="1"/>
</dbReference>
<feature type="chain" id="PRO_5023037147" evidence="3">
    <location>
        <begin position="23"/>
        <end position="339"/>
    </location>
</feature>
<feature type="domain" description="Periplasmic binding protein" evidence="4">
    <location>
        <begin position="36"/>
        <end position="294"/>
    </location>
</feature>
<evidence type="ECO:0000259" key="4">
    <source>
        <dbReference type="Pfam" id="PF13407"/>
    </source>
</evidence>
<dbReference type="InterPro" id="IPR013459">
    <property type="entry name" value="RhaS"/>
</dbReference>
<dbReference type="InterPro" id="IPR028082">
    <property type="entry name" value="Peripla_BP_I"/>
</dbReference>
<feature type="signal peptide" evidence="3">
    <location>
        <begin position="1"/>
        <end position="22"/>
    </location>
</feature>
<evidence type="ECO:0000256" key="3">
    <source>
        <dbReference type="SAM" id="SignalP"/>
    </source>
</evidence>
<dbReference type="PROSITE" id="PS51257">
    <property type="entry name" value="PROKAR_LIPOPROTEIN"/>
    <property type="match status" value="1"/>
</dbReference>
<dbReference type="GO" id="GO:0030246">
    <property type="term" value="F:carbohydrate binding"/>
    <property type="evidence" value="ECO:0007669"/>
    <property type="project" value="TreeGrafter"/>
</dbReference>
<organism evidence="5 6">
    <name type="scientific">Massilia arenae</name>
    <dbReference type="NCBI Taxonomy" id="2603288"/>
    <lineage>
        <taxon>Bacteria</taxon>
        <taxon>Pseudomonadati</taxon>
        <taxon>Pseudomonadota</taxon>
        <taxon>Betaproteobacteria</taxon>
        <taxon>Burkholderiales</taxon>
        <taxon>Oxalobacteraceae</taxon>
        <taxon>Telluria group</taxon>
        <taxon>Massilia</taxon>
    </lineage>
</organism>
<comment type="similarity">
    <text evidence="2">Belongs to the bacterial solute-binding protein 2 family.</text>
</comment>
<evidence type="ECO:0000313" key="6">
    <source>
        <dbReference type="Proteomes" id="UP000321413"/>
    </source>
</evidence>
<dbReference type="RefSeq" id="WP_147936108.1">
    <property type="nucleotide sequence ID" value="NZ_VPFD01000020.1"/>
</dbReference>
<evidence type="ECO:0000256" key="2">
    <source>
        <dbReference type="ARBA" id="ARBA00007639"/>
    </source>
</evidence>
<dbReference type="CDD" id="cd20000">
    <property type="entry name" value="PBP1_ABC_rhamnose"/>
    <property type="match status" value="1"/>
</dbReference>
<dbReference type="AlphaFoldDB" id="A0A5C7G222"/>
<dbReference type="GO" id="GO:0015762">
    <property type="term" value="P:rhamnose transmembrane transport"/>
    <property type="evidence" value="ECO:0007669"/>
    <property type="project" value="InterPro"/>
</dbReference>
<comment type="subcellular location">
    <subcellularLocation>
        <location evidence="1">Periplasm</location>
    </subcellularLocation>
</comment>
<dbReference type="PANTHER" id="PTHR30036:SF8">
    <property type="entry name" value="ABC-TYPE SUGAR TRANSPORT SYSTEM PERIPLASMIC COMPONENT-LIKE PROTEIN"/>
    <property type="match status" value="1"/>
</dbReference>
<dbReference type="Gene3D" id="3.40.50.2300">
    <property type="match status" value="2"/>
</dbReference>
<name>A0A5C7G222_9BURK</name>
<reference evidence="5 6" key="1">
    <citation type="submission" date="2019-08" db="EMBL/GenBank/DDBJ databases">
        <title>Massilia golmudensis sp. nov., isolated from sand in the Qinghai-Tibetan Plateau.</title>
        <authorList>
            <person name="Zhang B."/>
        </authorList>
    </citation>
    <scope>NUCLEOTIDE SEQUENCE [LARGE SCALE GENOMIC DNA]</scope>
    <source>
        <strain evidence="5 6">GEM5</strain>
    </source>
</reference>
<dbReference type="Proteomes" id="UP000321413">
    <property type="component" value="Unassembled WGS sequence"/>
</dbReference>
<proteinExistence type="inferred from homology"/>
<evidence type="ECO:0000313" key="5">
    <source>
        <dbReference type="EMBL" id="TXF98037.1"/>
    </source>
</evidence>
<dbReference type="GO" id="GO:0030288">
    <property type="term" value="C:outer membrane-bounded periplasmic space"/>
    <property type="evidence" value="ECO:0007669"/>
    <property type="project" value="TreeGrafter"/>
</dbReference>
<dbReference type="NCBIfam" id="TIGR02637">
    <property type="entry name" value="RhaS"/>
    <property type="match status" value="1"/>
</dbReference>
<evidence type="ECO:0000256" key="1">
    <source>
        <dbReference type="ARBA" id="ARBA00004418"/>
    </source>
</evidence>
<protein>
    <submittedName>
        <fullName evidence="5">Rhamnose ABC transporter substrate-binding protein</fullName>
    </submittedName>
</protein>
<accession>A0A5C7G222</accession>